<dbReference type="Proteomes" id="UP000469185">
    <property type="component" value="Unassembled WGS sequence"/>
</dbReference>
<organism evidence="1 2">
    <name type="scientific">Phytoactinopolyspora alkaliphila</name>
    <dbReference type="NCBI Taxonomy" id="1783498"/>
    <lineage>
        <taxon>Bacteria</taxon>
        <taxon>Bacillati</taxon>
        <taxon>Actinomycetota</taxon>
        <taxon>Actinomycetes</taxon>
        <taxon>Jiangellales</taxon>
        <taxon>Jiangellaceae</taxon>
        <taxon>Phytoactinopolyspora</taxon>
    </lineage>
</organism>
<sequence length="78" mass="8295">MFGRDEEVRAITAAPQRVTLLVGDSGFGKSIVPDAAQDLRSDAVAPGPVQLRDAPAYAHGTTAFFERYFGLAKRGSVT</sequence>
<name>A0A6N9YPG8_9ACTN</name>
<dbReference type="RefSeq" id="WP_163819612.1">
    <property type="nucleotide sequence ID" value="NZ_JAAGOB010000008.1"/>
</dbReference>
<dbReference type="EMBL" id="JAAGOB010000008">
    <property type="protein sequence ID" value="NED96835.1"/>
    <property type="molecule type" value="Genomic_DNA"/>
</dbReference>
<dbReference type="AlphaFoldDB" id="A0A6N9YPG8"/>
<comment type="caution">
    <text evidence="1">The sequence shown here is derived from an EMBL/GenBank/DDBJ whole genome shotgun (WGS) entry which is preliminary data.</text>
</comment>
<proteinExistence type="predicted"/>
<keyword evidence="2" id="KW-1185">Reference proteome</keyword>
<gene>
    <name evidence="1" type="ORF">G1H11_16125</name>
</gene>
<reference evidence="1 2" key="1">
    <citation type="submission" date="2020-02" db="EMBL/GenBank/DDBJ databases">
        <authorList>
            <person name="Li X.-J."/>
            <person name="Feng X.-M."/>
        </authorList>
    </citation>
    <scope>NUCLEOTIDE SEQUENCE [LARGE SCALE GENOMIC DNA]</scope>
    <source>
        <strain evidence="1 2">CGMCC 4.7225</strain>
    </source>
</reference>
<protein>
    <submittedName>
        <fullName evidence="1">Uncharacterized protein</fullName>
    </submittedName>
</protein>
<evidence type="ECO:0000313" key="2">
    <source>
        <dbReference type="Proteomes" id="UP000469185"/>
    </source>
</evidence>
<evidence type="ECO:0000313" key="1">
    <source>
        <dbReference type="EMBL" id="NED96835.1"/>
    </source>
</evidence>
<accession>A0A6N9YPG8</accession>